<proteinExistence type="predicted"/>
<dbReference type="InterPro" id="IPR018764">
    <property type="entry name" value="RskA_C"/>
</dbReference>
<evidence type="ECO:0000256" key="1">
    <source>
        <dbReference type="SAM" id="Phobius"/>
    </source>
</evidence>
<dbReference type="RefSeq" id="WP_368801696.1">
    <property type="nucleotide sequence ID" value="NZ_JAZHFV010000001.1"/>
</dbReference>
<dbReference type="Pfam" id="PF10099">
    <property type="entry name" value="RskA_C"/>
    <property type="match status" value="1"/>
</dbReference>
<keyword evidence="1" id="KW-0812">Transmembrane</keyword>
<name>A0ABV3WNX9_9HYPH</name>
<evidence type="ECO:0000259" key="2">
    <source>
        <dbReference type="Pfam" id="PF10099"/>
    </source>
</evidence>
<dbReference type="Proteomes" id="UP001559025">
    <property type="component" value="Unassembled WGS sequence"/>
</dbReference>
<evidence type="ECO:0000313" key="3">
    <source>
        <dbReference type="EMBL" id="MEX4006367.1"/>
    </source>
</evidence>
<keyword evidence="1" id="KW-0472">Membrane</keyword>
<gene>
    <name evidence="3" type="ORF">V1479_03570</name>
</gene>
<reference evidence="3 4" key="1">
    <citation type="submission" date="2024-01" db="EMBL/GenBank/DDBJ databases">
        <title>New evidence supports the origin of RcGTA from prophage.</title>
        <authorList>
            <person name="Xu Y."/>
            <person name="Liu B."/>
            <person name="Chen F."/>
        </authorList>
    </citation>
    <scope>NUCLEOTIDE SEQUENCE [LARGE SCALE GENOMIC DNA]</scope>
    <source>
        <strain evidence="3 4">CBW1107-2</strain>
    </source>
</reference>
<feature type="domain" description="Anti-sigma K factor RskA C-terminal" evidence="2">
    <location>
        <begin position="121"/>
        <end position="245"/>
    </location>
</feature>
<protein>
    <submittedName>
        <fullName evidence="3">Anti-sigma factor</fullName>
    </submittedName>
</protein>
<organism evidence="3 4">
    <name type="scientific">Neoaquamicrobium sediminum</name>
    <dbReference type="NCBI Taxonomy" id="1849104"/>
    <lineage>
        <taxon>Bacteria</taxon>
        <taxon>Pseudomonadati</taxon>
        <taxon>Pseudomonadota</taxon>
        <taxon>Alphaproteobacteria</taxon>
        <taxon>Hyphomicrobiales</taxon>
        <taxon>Phyllobacteriaceae</taxon>
        <taxon>Neoaquamicrobium</taxon>
    </lineage>
</organism>
<comment type="caution">
    <text evidence="3">The sequence shown here is derived from an EMBL/GenBank/DDBJ whole genome shotgun (WGS) entry which is preliminary data.</text>
</comment>
<evidence type="ECO:0000313" key="4">
    <source>
        <dbReference type="Proteomes" id="UP001559025"/>
    </source>
</evidence>
<feature type="transmembrane region" description="Helical" evidence="1">
    <location>
        <begin position="114"/>
        <end position="134"/>
    </location>
</feature>
<keyword evidence="4" id="KW-1185">Reference proteome</keyword>
<dbReference type="EMBL" id="JAZHFV010000001">
    <property type="protein sequence ID" value="MEX4006367.1"/>
    <property type="molecule type" value="Genomic_DNA"/>
</dbReference>
<sequence>MSREERMARAGDYVLGLMDEKERTRAERDMEVDAEFRDCVIHLAERFHAFDKDVAPAEVPGDMWQTVAARIADMPQMTAADIARERLDLTTLQAPDPSRKGILQLKRPYAHQSAGWRGGLIAACLIGALGVGYLSGQAMGPAPEPVVVVVLADEDNAPGAFVEAYGNDAVRIVPLVDFEVPQGKTLEVWTLYDREVGPVSLGTFGRSTEITLQGPDQPTPRPEQLYEITLEDAPGSPVGRPTGPILVKGFAVRPPR</sequence>
<keyword evidence="1" id="KW-1133">Transmembrane helix</keyword>
<accession>A0ABV3WNX9</accession>